<dbReference type="Proteomes" id="UP000829401">
    <property type="component" value="Chromosome"/>
</dbReference>
<keyword evidence="2" id="KW-1185">Reference proteome</keyword>
<accession>T0C561</accession>
<organism evidence="1 2">
    <name type="scientific">Alicyclobacillus acidoterrestris (strain ATCC 49025 / DSM 3922 / CIP 106132 / NCIMB 13137 / GD3B)</name>
    <dbReference type="NCBI Taxonomy" id="1356854"/>
    <lineage>
        <taxon>Bacteria</taxon>
        <taxon>Bacillati</taxon>
        <taxon>Bacillota</taxon>
        <taxon>Bacilli</taxon>
        <taxon>Bacillales</taxon>
        <taxon>Alicyclobacillaceae</taxon>
        <taxon>Alicyclobacillus</taxon>
    </lineage>
</organism>
<dbReference type="RefSeq" id="WP_021296117.1">
    <property type="nucleotide sequence ID" value="NZ_AURB01000124.1"/>
</dbReference>
<dbReference type="KEGG" id="aaco:K1I37_15080"/>
<proteinExistence type="predicted"/>
<dbReference type="OrthoDB" id="2991508at2"/>
<gene>
    <name evidence="1" type="ORF">K1I37_15080</name>
</gene>
<accession>A0A9E6ZJL9</accession>
<reference evidence="2" key="1">
    <citation type="journal article" date="2022" name="G3 (Bethesda)">
        <title>Unveiling the complete genome sequence of Alicyclobacillus acidoterrestris DSM 3922T, a taint-producing strain.</title>
        <authorList>
            <person name="Leonardo I.C."/>
            <person name="Barreto Crespo M.T."/>
            <person name="Gaspar F.B."/>
        </authorList>
    </citation>
    <scope>NUCLEOTIDE SEQUENCE [LARGE SCALE GENOMIC DNA]</scope>
    <source>
        <strain evidence="2">DSM 3922</strain>
    </source>
</reference>
<name>T0C561_ALIAG</name>
<dbReference type="AlphaFoldDB" id="T0C561"/>
<dbReference type="STRING" id="1356854.N007_05370"/>
<evidence type="ECO:0000313" key="2">
    <source>
        <dbReference type="Proteomes" id="UP000829401"/>
    </source>
</evidence>
<dbReference type="EMBL" id="CP080467">
    <property type="protein sequence ID" value="UNO47996.1"/>
    <property type="molecule type" value="Genomic_DNA"/>
</dbReference>
<sequence length="75" mass="9143">MSTVPPFEECQRRFVLYCIAHGLQPGDEWKPYKYMAWICKMEREYKISRGIQGRWTPIDDQDDFTLYIEQHVRQN</sequence>
<protein>
    <submittedName>
        <fullName evidence="1">Uncharacterized protein</fullName>
    </submittedName>
</protein>
<evidence type="ECO:0000313" key="1">
    <source>
        <dbReference type="EMBL" id="UNO47996.1"/>
    </source>
</evidence>